<protein>
    <submittedName>
        <fullName evidence="1">Uncharacterized protein</fullName>
    </submittedName>
</protein>
<accession>A0A8U8BIV8</accession>
<dbReference type="InterPro" id="IPR050199">
    <property type="entry name" value="IgHV"/>
</dbReference>
<dbReference type="InterPro" id="IPR013783">
    <property type="entry name" value="Ig-like_fold"/>
</dbReference>
<dbReference type="Proteomes" id="UP000694382">
    <property type="component" value="Unassembled WGS sequence"/>
</dbReference>
<name>A0A8U8BIV8_GEOPR</name>
<proteinExistence type="predicted"/>
<dbReference type="Gene3D" id="2.60.40.10">
    <property type="entry name" value="Immunoglobulins"/>
    <property type="match status" value="1"/>
</dbReference>
<dbReference type="SUPFAM" id="SSF48726">
    <property type="entry name" value="Immunoglobulin"/>
    <property type="match status" value="1"/>
</dbReference>
<dbReference type="InterPro" id="IPR036179">
    <property type="entry name" value="Ig-like_dom_sf"/>
</dbReference>
<evidence type="ECO:0000313" key="2">
    <source>
        <dbReference type="Proteomes" id="UP000694382"/>
    </source>
</evidence>
<dbReference type="Ensembl" id="ENSCPVT00000027886.1">
    <property type="protein sequence ID" value="ENSCPVP00000027146.1"/>
    <property type="gene ID" value="ENSCPVG00000017333.1"/>
</dbReference>
<reference evidence="1" key="1">
    <citation type="submission" date="2025-08" db="UniProtKB">
        <authorList>
            <consortium name="Ensembl"/>
        </authorList>
    </citation>
    <scope>IDENTIFICATION</scope>
</reference>
<dbReference type="PANTHER" id="PTHR23266">
    <property type="entry name" value="IMMUNOGLOBULIN HEAVY CHAIN"/>
    <property type="match status" value="1"/>
</dbReference>
<keyword evidence="2" id="KW-1185">Reference proteome</keyword>
<dbReference type="AlphaFoldDB" id="A0A8U8BIV8"/>
<organism evidence="1 2">
    <name type="scientific">Geospiza parvula</name>
    <name type="common">Small tree-finch</name>
    <name type="synonym">Camarhynchus parvulus</name>
    <dbReference type="NCBI Taxonomy" id="87175"/>
    <lineage>
        <taxon>Eukaryota</taxon>
        <taxon>Metazoa</taxon>
        <taxon>Chordata</taxon>
        <taxon>Craniata</taxon>
        <taxon>Vertebrata</taxon>
        <taxon>Euteleostomi</taxon>
        <taxon>Archelosauria</taxon>
        <taxon>Archosauria</taxon>
        <taxon>Dinosauria</taxon>
        <taxon>Saurischia</taxon>
        <taxon>Theropoda</taxon>
        <taxon>Coelurosauria</taxon>
        <taxon>Aves</taxon>
        <taxon>Neognathae</taxon>
        <taxon>Neoaves</taxon>
        <taxon>Telluraves</taxon>
        <taxon>Australaves</taxon>
        <taxon>Passeriformes</taxon>
        <taxon>Thraupidae</taxon>
        <taxon>Camarhynchus</taxon>
    </lineage>
</organism>
<reference evidence="1" key="2">
    <citation type="submission" date="2025-09" db="UniProtKB">
        <authorList>
            <consortium name="Ensembl"/>
        </authorList>
    </citation>
    <scope>IDENTIFICATION</scope>
</reference>
<sequence length="92" mass="10153">MVSVTELCPLSLQILTRVPIWDQDSGFWGQCLSFGPSGFSFGNFDMFWVRQRPGQGLEWLAGIYSNGGSTYYAPSGTRGRGDAKVGRRCPIN</sequence>
<evidence type="ECO:0000313" key="1">
    <source>
        <dbReference type="Ensembl" id="ENSCPVP00000027146.1"/>
    </source>
</evidence>